<feature type="non-terminal residue" evidence="1">
    <location>
        <position position="1"/>
    </location>
</feature>
<accession>X1NVJ2</accession>
<name>X1NVJ2_9ZZZZ</name>
<sequence length="31" mass="3083">KKMAGPAGFEPATPGFGVQCSAVGATDLNNF</sequence>
<organism evidence="1">
    <name type="scientific">marine sediment metagenome</name>
    <dbReference type="NCBI Taxonomy" id="412755"/>
    <lineage>
        <taxon>unclassified sequences</taxon>
        <taxon>metagenomes</taxon>
        <taxon>ecological metagenomes</taxon>
    </lineage>
</organism>
<dbReference type="AlphaFoldDB" id="X1NVJ2"/>
<dbReference type="EMBL" id="BARV01013447">
    <property type="protein sequence ID" value="GAI22679.1"/>
    <property type="molecule type" value="Genomic_DNA"/>
</dbReference>
<comment type="caution">
    <text evidence="1">The sequence shown here is derived from an EMBL/GenBank/DDBJ whole genome shotgun (WGS) entry which is preliminary data.</text>
</comment>
<proteinExistence type="predicted"/>
<reference evidence="1" key="1">
    <citation type="journal article" date="2014" name="Front. Microbiol.">
        <title>High frequency of phylogenetically diverse reductive dehalogenase-homologous genes in deep subseafloor sedimentary metagenomes.</title>
        <authorList>
            <person name="Kawai M."/>
            <person name="Futagami T."/>
            <person name="Toyoda A."/>
            <person name="Takaki Y."/>
            <person name="Nishi S."/>
            <person name="Hori S."/>
            <person name="Arai W."/>
            <person name="Tsubouchi T."/>
            <person name="Morono Y."/>
            <person name="Uchiyama I."/>
            <person name="Ito T."/>
            <person name="Fujiyama A."/>
            <person name="Inagaki F."/>
            <person name="Takami H."/>
        </authorList>
    </citation>
    <scope>NUCLEOTIDE SEQUENCE</scope>
    <source>
        <strain evidence="1">Expedition CK06-06</strain>
    </source>
</reference>
<evidence type="ECO:0000313" key="1">
    <source>
        <dbReference type="EMBL" id="GAI22679.1"/>
    </source>
</evidence>
<protein>
    <submittedName>
        <fullName evidence="1">Uncharacterized protein</fullName>
    </submittedName>
</protein>
<gene>
    <name evidence="1" type="ORF">S06H3_24271</name>
</gene>